<dbReference type="AlphaFoldDB" id="A0A6C0F4X1"/>
<dbReference type="EMBL" id="MN739032">
    <property type="protein sequence ID" value="QHT36212.1"/>
    <property type="molecule type" value="Genomic_DNA"/>
</dbReference>
<reference evidence="1" key="1">
    <citation type="journal article" date="2020" name="Nature">
        <title>Giant virus diversity and host interactions through global metagenomics.</title>
        <authorList>
            <person name="Schulz F."/>
            <person name="Roux S."/>
            <person name="Paez-Espino D."/>
            <person name="Jungbluth S."/>
            <person name="Walsh D.A."/>
            <person name="Denef V.J."/>
            <person name="McMahon K.D."/>
            <person name="Konstantinidis K.T."/>
            <person name="Eloe-Fadrosh E.A."/>
            <person name="Kyrpides N.C."/>
            <person name="Woyke T."/>
        </authorList>
    </citation>
    <scope>NUCLEOTIDE SEQUENCE</scope>
    <source>
        <strain evidence="1">GVMAG-M-3300009182-46</strain>
    </source>
</reference>
<evidence type="ECO:0000313" key="1">
    <source>
        <dbReference type="EMBL" id="QHT36212.1"/>
    </source>
</evidence>
<name>A0A6C0F4X1_9ZZZZ</name>
<sequence length="130" mass="14806">MSSSQILKTFNDHFIEFVSDVQSVFPENVDLLTAKNAFLAIRKANPRIIVKIFKAQVVDPYQKEIDSGDLGFFIVKDYANDLADADNSKQIMDAIDGLRNPVRQMDSENQAKVMKYLQNLKKLAIIYESM</sequence>
<proteinExistence type="predicted"/>
<protein>
    <submittedName>
        <fullName evidence="1">Uncharacterized protein</fullName>
    </submittedName>
</protein>
<organism evidence="1">
    <name type="scientific">viral metagenome</name>
    <dbReference type="NCBI Taxonomy" id="1070528"/>
    <lineage>
        <taxon>unclassified sequences</taxon>
        <taxon>metagenomes</taxon>
        <taxon>organismal metagenomes</taxon>
    </lineage>
</organism>
<accession>A0A6C0F4X1</accession>